<organism evidence="2 3">
    <name type="scientific">Herbihabitans rhizosphaerae</name>
    <dbReference type="NCBI Taxonomy" id="1872711"/>
    <lineage>
        <taxon>Bacteria</taxon>
        <taxon>Bacillati</taxon>
        <taxon>Actinomycetota</taxon>
        <taxon>Actinomycetes</taxon>
        <taxon>Pseudonocardiales</taxon>
        <taxon>Pseudonocardiaceae</taxon>
        <taxon>Herbihabitans</taxon>
    </lineage>
</organism>
<dbReference type="AlphaFoldDB" id="A0A4Q7L6A7"/>
<dbReference type="RefSeq" id="WP_341273149.1">
    <property type="nucleotide sequence ID" value="NZ_SGWQ01000002.1"/>
</dbReference>
<feature type="domain" description="N-acetyltransferase" evidence="1">
    <location>
        <begin position="12"/>
        <end position="172"/>
    </location>
</feature>
<dbReference type="PANTHER" id="PTHR43792">
    <property type="entry name" value="GNAT FAMILY, PUTATIVE (AFU_ORTHOLOGUE AFUA_3G00765)-RELATED-RELATED"/>
    <property type="match status" value="1"/>
</dbReference>
<dbReference type="SUPFAM" id="SSF55729">
    <property type="entry name" value="Acyl-CoA N-acyltransferases (Nat)"/>
    <property type="match status" value="1"/>
</dbReference>
<name>A0A4Q7L6A7_9PSEU</name>
<dbReference type="Proteomes" id="UP000294257">
    <property type="component" value="Unassembled WGS sequence"/>
</dbReference>
<gene>
    <name evidence="2" type="ORF">EV193_102803</name>
</gene>
<sequence length="194" mass="21693">MTRLPVLRTPRLTLRGWTFADTAAALDVYGHAEVARWLSPEMTRVPTPSAMRLLITRWIAECVGLPPPAGRWAIERDEDKRVVGGAVLLRLPPGHEDLEIGWQLHPDVWGNGYASEATYALAGWAFSHDVDEIFAVVRPDNARAAATVRRNGMLWVGETRKYFDLDLEIYRLRSADLKLGAQTSQRPPGHGNDD</sequence>
<dbReference type="Gene3D" id="3.40.630.30">
    <property type="match status" value="1"/>
</dbReference>
<reference evidence="2 3" key="1">
    <citation type="submission" date="2019-02" db="EMBL/GenBank/DDBJ databases">
        <title>Genomic Encyclopedia of Type Strains, Phase IV (KMG-IV): sequencing the most valuable type-strain genomes for metagenomic binning, comparative biology and taxonomic classification.</title>
        <authorList>
            <person name="Goeker M."/>
        </authorList>
    </citation>
    <scope>NUCLEOTIDE SEQUENCE [LARGE SCALE GENOMIC DNA]</scope>
    <source>
        <strain evidence="2 3">DSM 101727</strain>
    </source>
</reference>
<dbReference type="EMBL" id="SGWQ01000002">
    <property type="protein sequence ID" value="RZS43822.1"/>
    <property type="molecule type" value="Genomic_DNA"/>
</dbReference>
<proteinExistence type="predicted"/>
<protein>
    <submittedName>
        <fullName evidence="2">RimJ/RimL family protein N-acetyltransferase</fullName>
    </submittedName>
</protein>
<comment type="caution">
    <text evidence="2">The sequence shown here is derived from an EMBL/GenBank/DDBJ whole genome shotgun (WGS) entry which is preliminary data.</text>
</comment>
<dbReference type="InterPro" id="IPR051531">
    <property type="entry name" value="N-acetyltransferase"/>
</dbReference>
<evidence type="ECO:0000259" key="1">
    <source>
        <dbReference type="PROSITE" id="PS51186"/>
    </source>
</evidence>
<keyword evidence="2" id="KW-0808">Transferase</keyword>
<evidence type="ECO:0000313" key="3">
    <source>
        <dbReference type="Proteomes" id="UP000294257"/>
    </source>
</evidence>
<dbReference type="InterPro" id="IPR016181">
    <property type="entry name" value="Acyl_CoA_acyltransferase"/>
</dbReference>
<dbReference type="PROSITE" id="PS51186">
    <property type="entry name" value="GNAT"/>
    <property type="match status" value="1"/>
</dbReference>
<dbReference type="CDD" id="cd04301">
    <property type="entry name" value="NAT_SF"/>
    <property type="match status" value="1"/>
</dbReference>
<accession>A0A4Q7L6A7</accession>
<keyword evidence="3" id="KW-1185">Reference proteome</keyword>
<dbReference type="GO" id="GO:0016747">
    <property type="term" value="F:acyltransferase activity, transferring groups other than amino-acyl groups"/>
    <property type="evidence" value="ECO:0007669"/>
    <property type="project" value="InterPro"/>
</dbReference>
<evidence type="ECO:0000313" key="2">
    <source>
        <dbReference type="EMBL" id="RZS43822.1"/>
    </source>
</evidence>
<dbReference type="InterPro" id="IPR000182">
    <property type="entry name" value="GNAT_dom"/>
</dbReference>
<dbReference type="PANTHER" id="PTHR43792:SF1">
    <property type="entry name" value="N-ACETYLTRANSFERASE DOMAIN-CONTAINING PROTEIN"/>
    <property type="match status" value="1"/>
</dbReference>
<dbReference type="Pfam" id="PF13302">
    <property type="entry name" value="Acetyltransf_3"/>
    <property type="match status" value="1"/>
</dbReference>